<dbReference type="EMBL" id="GBXM01000660">
    <property type="protein sequence ID" value="JAI07918.1"/>
    <property type="molecule type" value="Transcribed_RNA"/>
</dbReference>
<keyword evidence="1" id="KW-0472">Membrane</keyword>
<name>A0A0E9XYW2_ANGAN</name>
<reference evidence="2" key="1">
    <citation type="submission" date="2014-11" db="EMBL/GenBank/DDBJ databases">
        <authorList>
            <person name="Amaro Gonzalez C."/>
        </authorList>
    </citation>
    <scope>NUCLEOTIDE SEQUENCE</scope>
</reference>
<proteinExistence type="predicted"/>
<keyword evidence="1" id="KW-1133">Transmembrane helix</keyword>
<dbReference type="AlphaFoldDB" id="A0A0E9XYW2"/>
<evidence type="ECO:0000256" key="1">
    <source>
        <dbReference type="SAM" id="Phobius"/>
    </source>
</evidence>
<sequence>MLKWTGPAVLYFISVVVPFLLCAGVSFSFFSELHTQINTSALIYLKCSV</sequence>
<keyword evidence="1" id="KW-0812">Transmembrane</keyword>
<evidence type="ECO:0000313" key="2">
    <source>
        <dbReference type="EMBL" id="JAI07918.1"/>
    </source>
</evidence>
<feature type="transmembrane region" description="Helical" evidence="1">
    <location>
        <begin position="9"/>
        <end position="30"/>
    </location>
</feature>
<reference evidence="2" key="2">
    <citation type="journal article" date="2015" name="Fish Shellfish Immunol.">
        <title>Early steps in the European eel (Anguilla anguilla)-Vibrio vulnificus interaction in the gills: Role of the RtxA13 toxin.</title>
        <authorList>
            <person name="Callol A."/>
            <person name="Pajuelo D."/>
            <person name="Ebbesson L."/>
            <person name="Teles M."/>
            <person name="MacKenzie S."/>
            <person name="Amaro C."/>
        </authorList>
    </citation>
    <scope>NUCLEOTIDE SEQUENCE</scope>
</reference>
<organism evidence="2">
    <name type="scientific">Anguilla anguilla</name>
    <name type="common">European freshwater eel</name>
    <name type="synonym">Muraena anguilla</name>
    <dbReference type="NCBI Taxonomy" id="7936"/>
    <lineage>
        <taxon>Eukaryota</taxon>
        <taxon>Metazoa</taxon>
        <taxon>Chordata</taxon>
        <taxon>Craniata</taxon>
        <taxon>Vertebrata</taxon>
        <taxon>Euteleostomi</taxon>
        <taxon>Actinopterygii</taxon>
        <taxon>Neopterygii</taxon>
        <taxon>Teleostei</taxon>
        <taxon>Anguilliformes</taxon>
        <taxon>Anguillidae</taxon>
        <taxon>Anguilla</taxon>
    </lineage>
</organism>
<protein>
    <submittedName>
        <fullName evidence="2">Uncharacterized protein</fullName>
    </submittedName>
</protein>
<accession>A0A0E9XYW2</accession>